<evidence type="ECO:0000313" key="1">
    <source>
        <dbReference type="EMBL" id="MDH2389070.1"/>
    </source>
</evidence>
<gene>
    <name evidence="1" type="ORF">QCN29_09755</name>
</gene>
<evidence type="ECO:0000313" key="2">
    <source>
        <dbReference type="Proteomes" id="UP001223144"/>
    </source>
</evidence>
<comment type="caution">
    <text evidence="1">The sequence shown here is derived from an EMBL/GenBank/DDBJ whole genome shotgun (WGS) entry which is preliminary data.</text>
</comment>
<proteinExistence type="predicted"/>
<protein>
    <submittedName>
        <fullName evidence="1">Uncharacterized protein</fullName>
    </submittedName>
</protein>
<name>A0ABT6HK20_9ACTN</name>
<reference evidence="1 2" key="1">
    <citation type="submission" date="2023-04" db="EMBL/GenBank/DDBJ databases">
        <title>Streptomyces chengmaiensis sp. nov. isolated from the stem of mangrove plant in Hainan.</title>
        <authorList>
            <person name="Huang X."/>
            <person name="Zhou S."/>
            <person name="Chu X."/>
            <person name="Xie Y."/>
            <person name="Lin Y."/>
        </authorList>
    </citation>
    <scope>NUCLEOTIDE SEQUENCE [LARGE SCALE GENOMIC DNA]</scope>
    <source>
        <strain evidence="1 2">HNM0663</strain>
    </source>
</reference>
<dbReference type="EMBL" id="JARWBG010000008">
    <property type="protein sequence ID" value="MDH2389070.1"/>
    <property type="molecule type" value="Genomic_DNA"/>
</dbReference>
<sequence length="80" mass="8803">MFVVTPQVQRLRVFEELQAHLNETSRFAEVVIGSAEPFLQPLTLPLDVVQAAADLGLRQGAVGRQVEQVVLARVQLAQLP</sequence>
<keyword evidence="2" id="KW-1185">Reference proteome</keyword>
<dbReference type="RefSeq" id="WP_279927362.1">
    <property type="nucleotide sequence ID" value="NZ_JARWBG010000008.1"/>
</dbReference>
<organism evidence="1 2">
    <name type="scientific">Streptomyces chengmaiensis</name>
    <dbReference type="NCBI Taxonomy" id="3040919"/>
    <lineage>
        <taxon>Bacteria</taxon>
        <taxon>Bacillati</taxon>
        <taxon>Actinomycetota</taxon>
        <taxon>Actinomycetes</taxon>
        <taxon>Kitasatosporales</taxon>
        <taxon>Streptomycetaceae</taxon>
        <taxon>Streptomyces</taxon>
    </lineage>
</organism>
<dbReference type="Proteomes" id="UP001223144">
    <property type="component" value="Unassembled WGS sequence"/>
</dbReference>
<accession>A0ABT6HK20</accession>